<name>A0A7Y7J0L1_9PROT</name>
<dbReference type="Gene3D" id="3.40.50.720">
    <property type="entry name" value="NAD(P)-binding Rossmann-like Domain"/>
    <property type="match status" value="1"/>
</dbReference>
<protein>
    <submittedName>
        <fullName evidence="1">Short-chain dehydrogenase</fullName>
    </submittedName>
</protein>
<gene>
    <name evidence="1" type="ORF">HUK84_21445</name>
</gene>
<dbReference type="SUPFAM" id="SSF51735">
    <property type="entry name" value="NAD(P)-binding Rossmann-fold domains"/>
    <property type="match status" value="1"/>
</dbReference>
<feature type="non-terminal residue" evidence="1">
    <location>
        <position position="1"/>
    </location>
</feature>
<evidence type="ECO:0000313" key="2">
    <source>
        <dbReference type="Proteomes" id="UP000534870"/>
    </source>
</evidence>
<evidence type="ECO:0000313" key="1">
    <source>
        <dbReference type="EMBL" id="NVN13670.1"/>
    </source>
</evidence>
<sequence>TAEQFARQCASVPLGHGTSPDEVARAALSLLCLPSVTGQMLALDGGQHLQWSPAATGHSPEE</sequence>
<proteinExistence type="predicted"/>
<reference evidence="1 2" key="1">
    <citation type="submission" date="2020-06" db="EMBL/GenBank/DDBJ databases">
        <title>Description of novel acetic acid bacteria.</title>
        <authorList>
            <person name="Sombolestani A."/>
        </authorList>
    </citation>
    <scope>NUCLEOTIDE SEQUENCE [LARGE SCALE GENOMIC DNA]</scope>
    <source>
        <strain evidence="1 2">LMG 31431</strain>
    </source>
</reference>
<comment type="caution">
    <text evidence="1">The sequence shown here is derived from an EMBL/GenBank/DDBJ whole genome shotgun (WGS) entry which is preliminary data.</text>
</comment>
<organism evidence="1 2">
    <name type="scientific">Nguyenibacter vanlangensis</name>
    <dbReference type="NCBI Taxonomy" id="1216886"/>
    <lineage>
        <taxon>Bacteria</taxon>
        <taxon>Pseudomonadati</taxon>
        <taxon>Pseudomonadota</taxon>
        <taxon>Alphaproteobacteria</taxon>
        <taxon>Acetobacterales</taxon>
        <taxon>Acetobacteraceae</taxon>
        <taxon>Nguyenibacter</taxon>
    </lineage>
</organism>
<dbReference type="EMBL" id="JABXXP010001094">
    <property type="protein sequence ID" value="NVN13670.1"/>
    <property type="molecule type" value="Genomic_DNA"/>
</dbReference>
<dbReference type="InterPro" id="IPR036291">
    <property type="entry name" value="NAD(P)-bd_dom_sf"/>
</dbReference>
<accession>A0A7Y7J0L1</accession>
<dbReference type="Proteomes" id="UP000534870">
    <property type="component" value="Unassembled WGS sequence"/>
</dbReference>
<dbReference type="AlphaFoldDB" id="A0A7Y7J0L1"/>